<evidence type="ECO:0000313" key="2">
    <source>
        <dbReference type="EMBL" id="EQD54439.1"/>
    </source>
</evidence>
<reference evidence="2" key="2">
    <citation type="journal article" date="2014" name="ISME J.">
        <title>Microbial stratification in low pH oxic and suboxic macroscopic growths along an acid mine drainage.</title>
        <authorList>
            <person name="Mendez-Garcia C."/>
            <person name="Mesa V."/>
            <person name="Sprenger R.R."/>
            <person name="Richter M."/>
            <person name="Diez M.S."/>
            <person name="Solano J."/>
            <person name="Bargiela R."/>
            <person name="Golyshina O.V."/>
            <person name="Manteca A."/>
            <person name="Ramos J.L."/>
            <person name="Gallego J.R."/>
            <person name="Llorente I."/>
            <person name="Martins Dos Santos V.A."/>
            <person name="Jensen O.N."/>
            <person name="Pelaez A.I."/>
            <person name="Sanchez J."/>
            <person name="Ferrer M."/>
        </authorList>
    </citation>
    <scope>NUCLEOTIDE SEQUENCE</scope>
</reference>
<dbReference type="EMBL" id="AUZX01008815">
    <property type="protein sequence ID" value="EQD54439.1"/>
    <property type="molecule type" value="Genomic_DNA"/>
</dbReference>
<evidence type="ECO:0000259" key="1">
    <source>
        <dbReference type="Pfam" id="PF13683"/>
    </source>
</evidence>
<gene>
    <name evidence="2" type="ORF">B1A_12187</name>
</gene>
<accession>T1BMA2</accession>
<dbReference type="AlphaFoldDB" id="T1BMA2"/>
<protein>
    <recommendedName>
        <fullName evidence="1">Integrase catalytic domain-containing protein</fullName>
    </recommendedName>
</protein>
<comment type="caution">
    <text evidence="2">The sequence shown here is derived from an EMBL/GenBank/DDBJ whole genome shotgun (WGS) entry which is preliminary data.</text>
</comment>
<reference evidence="2" key="1">
    <citation type="submission" date="2013-08" db="EMBL/GenBank/DDBJ databases">
        <authorList>
            <person name="Mendez C."/>
            <person name="Richter M."/>
            <person name="Ferrer M."/>
            <person name="Sanchez J."/>
        </authorList>
    </citation>
    <scope>NUCLEOTIDE SEQUENCE</scope>
</reference>
<dbReference type="Pfam" id="PF13683">
    <property type="entry name" value="rve_3"/>
    <property type="match status" value="1"/>
</dbReference>
<name>T1BMA2_9ZZZZ</name>
<proteinExistence type="predicted"/>
<organism evidence="2">
    <name type="scientific">mine drainage metagenome</name>
    <dbReference type="NCBI Taxonomy" id="410659"/>
    <lineage>
        <taxon>unclassified sequences</taxon>
        <taxon>metagenomes</taxon>
        <taxon>ecological metagenomes</taxon>
    </lineage>
</organism>
<feature type="domain" description="Integrase catalytic" evidence="1">
    <location>
        <begin position="6"/>
        <end position="65"/>
    </location>
</feature>
<sequence>MPWLQEFIEKSTPEQDGDIESFHMSFKTDYIWVIEIKDFSEGVNVIENAFIDYNNVRPHSGLNTMKN</sequence>
<dbReference type="InterPro" id="IPR001584">
    <property type="entry name" value="Integrase_cat-core"/>
</dbReference>
<dbReference type="GO" id="GO:0015074">
    <property type="term" value="P:DNA integration"/>
    <property type="evidence" value="ECO:0007669"/>
    <property type="project" value="InterPro"/>
</dbReference>